<gene>
    <name evidence="1" type="ORF">QR685DRAFT_528923</name>
</gene>
<organism evidence="1 2">
    <name type="scientific">Neurospora intermedia</name>
    <dbReference type="NCBI Taxonomy" id="5142"/>
    <lineage>
        <taxon>Eukaryota</taxon>
        <taxon>Fungi</taxon>
        <taxon>Dikarya</taxon>
        <taxon>Ascomycota</taxon>
        <taxon>Pezizomycotina</taxon>
        <taxon>Sordariomycetes</taxon>
        <taxon>Sordariomycetidae</taxon>
        <taxon>Sordariales</taxon>
        <taxon>Sordariaceae</taxon>
        <taxon>Neurospora</taxon>
    </lineage>
</organism>
<evidence type="ECO:0000313" key="1">
    <source>
        <dbReference type="EMBL" id="KAL0468833.1"/>
    </source>
</evidence>
<proteinExistence type="predicted"/>
<dbReference type="EMBL" id="JAVLET010000006">
    <property type="protein sequence ID" value="KAL0468833.1"/>
    <property type="molecule type" value="Genomic_DNA"/>
</dbReference>
<keyword evidence="2" id="KW-1185">Reference proteome</keyword>
<name>A0ABR3D815_NEUIN</name>
<dbReference type="Proteomes" id="UP001451303">
    <property type="component" value="Unassembled WGS sequence"/>
</dbReference>
<sequence>MPFGRLRLPTLQSDAPHKTTSNLIVGALTSEYNAVIAVYSTFWEFCVVYIFVFTCKTDTILAPSYGLSKLKL</sequence>
<comment type="caution">
    <text evidence="1">The sequence shown here is derived from an EMBL/GenBank/DDBJ whole genome shotgun (WGS) entry which is preliminary data.</text>
</comment>
<accession>A0ABR3D815</accession>
<evidence type="ECO:0000313" key="2">
    <source>
        <dbReference type="Proteomes" id="UP001451303"/>
    </source>
</evidence>
<feature type="non-terminal residue" evidence="1">
    <location>
        <position position="72"/>
    </location>
</feature>
<reference evidence="1 2" key="1">
    <citation type="submission" date="2023-09" db="EMBL/GenBank/DDBJ databases">
        <title>Multi-omics analysis of a traditional fermented food reveals byproduct-associated fungal strains for waste-to-food upcycling.</title>
        <authorList>
            <consortium name="Lawrence Berkeley National Laboratory"/>
            <person name="Rekdal V.M."/>
            <person name="Villalobos-Escobedo J.M."/>
            <person name="Rodriguez-Valeron N."/>
            <person name="Garcia M.O."/>
            <person name="Vasquez D.P."/>
            <person name="Damayanti I."/>
            <person name="Sorensen P.M."/>
            <person name="Baidoo E.E."/>
            <person name="De Carvalho A.C."/>
            <person name="Riley R."/>
            <person name="Lipzen A."/>
            <person name="He G."/>
            <person name="Yan M."/>
            <person name="Haridas S."/>
            <person name="Daum C."/>
            <person name="Yoshinaga Y."/>
            <person name="Ng V."/>
            <person name="Grigoriev I.V."/>
            <person name="Munk R."/>
            <person name="Nuraida L."/>
            <person name="Wijaya C.H."/>
            <person name="Morales P.-C."/>
            <person name="Keasling J.D."/>
        </authorList>
    </citation>
    <scope>NUCLEOTIDE SEQUENCE [LARGE SCALE GENOMIC DNA]</scope>
    <source>
        <strain evidence="1 2">FGSC 2613</strain>
    </source>
</reference>
<protein>
    <submittedName>
        <fullName evidence="1">Uncharacterized protein</fullName>
    </submittedName>
</protein>